<feature type="transmembrane region" description="Helical" evidence="1">
    <location>
        <begin position="127"/>
        <end position="143"/>
    </location>
</feature>
<keyword evidence="1" id="KW-1133">Transmembrane helix</keyword>
<evidence type="ECO:0000259" key="2">
    <source>
        <dbReference type="Pfam" id="PF02517"/>
    </source>
</evidence>
<dbReference type="PANTHER" id="PTHR43592">
    <property type="entry name" value="CAAX AMINO TERMINAL PROTEASE"/>
    <property type="match status" value="1"/>
</dbReference>
<feature type="transmembrane region" description="Helical" evidence="1">
    <location>
        <begin position="170"/>
        <end position="188"/>
    </location>
</feature>
<keyword evidence="1" id="KW-0472">Membrane</keyword>
<keyword evidence="3" id="KW-0645">Protease</keyword>
<dbReference type="EMBL" id="CP095075">
    <property type="protein sequence ID" value="UOR12432.1"/>
    <property type="molecule type" value="Genomic_DNA"/>
</dbReference>
<evidence type="ECO:0000256" key="1">
    <source>
        <dbReference type="SAM" id="Phobius"/>
    </source>
</evidence>
<dbReference type="Proteomes" id="UP000830326">
    <property type="component" value="Chromosome"/>
</dbReference>
<keyword evidence="4" id="KW-1185">Reference proteome</keyword>
<evidence type="ECO:0000313" key="3">
    <source>
        <dbReference type="EMBL" id="UOR12432.1"/>
    </source>
</evidence>
<proteinExistence type="predicted"/>
<keyword evidence="3" id="KW-0482">Metalloprotease</keyword>
<sequence>MRLTDQAQLIKQMSDREVTKHLVYTQLFIFLFAIALSVFLFDAFFSDWQQLFTLTFNEWLFYGILPAVVVLAIDFVLMASLPKRFYDDGGINEKVFKNQPLTKIFFLTLIIAFSEEMLFRGAIQTEFGYIIASLVFAVIHFRYLTKVVLFVSVLCVSFLIGYMYELTHSLSVTITSHFLIDFILALSIRVRK</sequence>
<feature type="transmembrane region" description="Helical" evidence="1">
    <location>
        <begin position="148"/>
        <end position="164"/>
    </location>
</feature>
<keyword evidence="3" id="KW-0378">Hydrolase</keyword>
<gene>
    <name evidence="3" type="ORF">MUO15_02630</name>
</gene>
<organism evidence="3 4">
    <name type="scientific">Halobacillus amylolyticus</name>
    <dbReference type="NCBI Taxonomy" id="2932259"/>
    <lineage>
        <taxon>Bacteria</taxon>
        <taxon>Bacillati</taxon>
        <taxon>Bacillota</taxon>
        <taxon>Bacilli</taxon>
        <taxon>Bacillales</taxon>
        <taxon>Bacillaceae</taxon>
        <taxon>Halobacillus</taxon>
    </lineage>
</organism>
<keyword evidence="1" id="KW-0812">Transmembrane</keyword>
<dbReference type="InterPro" id="IPR003675">
    <property type="entry name" value="Rce1/LyrA-like_dom"/>
</dbReference>
<feature type="domain" description="CAAX prenyl protease 2/Lysostaphin resistance protein A-like" evidence="2">
    <location>
        <begin position="100"/>
        <end position="183"/>
    </location>
</feature>
<reference evidence="3" key="1">
    <citation type="submission" date="2022-04" db="EMBL/GenBank/DDBJ databases">
        <title>Halobacillus sp. isolated from saltern.</title>
        <authorList>
            <person name="Won M."/>
            <person name="Lee C.-M."/>
            <person name="Woen H.-Y."/>
            <person name="Kwon S.-W."/>
        </authorList>
    </citation>
    <scope>NUCLEOTIDE SEQUENCE</scope>
    <source>
        <strain evidence="3">SSHM10-5</strain>
    </source>
</reference>
<dbReference type="RefSeq" id="WP_245033233.1">
    <property type="nucleotide sequence ID" value="NZ_CP095075.1"/>
</dbReference>
<feature type="transmembrane region" description="Helical" evidence="1">
    <location>
        <begin position="101"/>
        <end position="121"/>
    </location>
</feature>
<feature type="transmembrane region" description="Helical" evidence="1">
    <location>
        <begin position="61"/>
        <end position="81"/>
    </location>
</feature>
<evidence type="ECO:0000313" key="4">
    <source>
        <dbReference type="Proteomes" id="UP000830326"/>
    </source>
</evidence>
<dbReference type="Pfam" id="PF02517">
    <property type="entry name" value="Rce1-like"/>
    <property type="match status" value="1"/>
</dbReference>
<dbReference type="PANTHER" id="PTHR43592:SF15">
    <property type="entry name" value="CAAX AMINO TERMINAL PROTEASE FAMILY PROTEIN"/>
    <property type="match status" value="1"/>
</dbReference>
<name>A0ABY4HDC7_9BACI</name>
<feature type="transmembrane region" description="Helical" evidence="1">
    <location>
        <begin position="21"/>
        <end position="41"/>
    </location>
</feature>
<protein>
    <submittedName>
        <fullName evidence="3">CPBP family intramembrane metalloprotease</fullName>
    </submittedName>
</protein>
<dbReference type="GO" id="GO:0008237">
    <property type="term" value="F:metallopeptidase activity"/>
    <property type="evidence" value="ECO:0007669"/>
    <property type="project" value="UniProtKB-KW"/>
</dbReference>
<accession>A0ABY4HDC7</accession>